<gene>
    <name evidence="3" type="ORF">PSQ19_11490</name>
</gene>
<keyword evidence="1" id="KW-1133">Transmembrane helix</keyword>
<keyword evidence="1" id="KW-0472">Membrane</keyword>
<evidence type="ECO:0000313" key="3">
    <source>
        <dbReference type="EMBL" id="WDR01432.1"/>
    </source>
</evidence>
<evidence type="ECO:0000259" key="2">
    <source>
        <dbReference type="Pfam" id="PF12704"/>
    </source>
</evidence>
<feature type="transmembrane region" description="Helical" evidence="1">
    <location>
        <begin position="20"/>
        <end position="40"/>
    </location>
</feature>
<organism evidence="3 4">
    <name type="scientific">Devosia algicola</name>
    <dbReference type="NCBI Taxonomy" id="3026418"/>
    <lineage>
        <taxon>Bacteria</taxon>
        <taxon>Pseudomonadati</taxon>
        <taxon>Pseudomonadota</taxon>
        <taxon>Alphaproteobacteria</taxon>
        <taxon>Hyphomicrobiales</taxon>
        <taxon>Devosiaceae</taxon>
        <taxon>Devosia</taxon>
    </lineage>
</organism>
<dbReference type="Pfam" id="PF12704">
    <property type="entry name" value="MacB_PCD"/>
    <property type="match status" value="1"/>
</dbReference>
<name>A0ABY7YJL2_9HYPH</name>
<proteinExistence type="predicted"/>
<evidence type="ECO:0000313" key="4">
    <source>
        <dbReference type="Proteomes" id="UP001220530"/>
    </source>
</evidence>
<protein>
    <submittedName>
        <fullName evidence="3">ABC transporter permease</fullName>
    </submittedName>
</protein>
<evidence type="ECO:0000256" key="1">
    <source>
        <dbReference type="SAM" id="Phobius"/>
    </source>
</evidence>
<keyword evidence="4" id="KW-1185">Reference proteome</keyword>
<dbReference type="Proteomes" id="UP001220530">
    <property type="component" value="Chromosome"/>
</dbReference>
<reference evidence="3 4" key="1">
    <citation type="submission" date="2023-02" db="EMBL/GenBank/DDBJ databases">
        <title>Devosia algicola sp. nov., isolated from the phycosphere of marine algae.</title>
        <authorList>
            <person name="Kim J.M."/>
            <person name="Lee J.K."/>
            <person name="Choi B.J."/>
            <person name="Bayburt H."/>
            <person name="Jeon C.O."/>
        </authorList>
    </citation>
    <scope>NUCLEOTIDE SEQUENCE [LARGE SCALE GENOMIC DNA]</scope>
    <source>
        <strain evidence="3 4">G20-9</strain>
    </source>
</reference>
<dbReference type="InterPro" id="IPR025857">
    <property type="entry name" value="MacB_PCD"/>
</dbReference>
<dbReference type="EMBL" id="CP118246">
    <property type="protein sequence ID" value="WDR01432.1"/>
    <property type="molecule type" value="Genomic_DNA"/>
</dbReference>
<feature type="domain" description="MacB-like periplasmic core" evidence="2">
    <location>
        <begin position="19"/>
        <end position="233"/>
    </location>
</feature>
<keyword evidence="1" id="KW-0812">Transmembrane</keyword>
<accession>A0ABY7YJL2</accession>
<sequence>MRALYKKLLREIWRQRGQMISIAAVVAVGIMTVLTMRGAYESLASSQADYYSQSRFPTVWASLERAPESVRRRIEELPGVAAVDTRVTFTATLDIAGLDAPAVGKFVSVPASSSTMLSALTIMHGRYLSDRRGEVIISDKFAQANAFSIGDRLEAVINGRLRSLTIVGTAISPEHIYSVPPGSLFPDDKIYGIVWMARDQIGPAYDMAGAFNEVALTTAPGANLDRLVNALDRLLEPYGGRGAYLRADQPSHQLVQSEPGRCADHGHGDTSGIPRGRSIFVESCPGANDQHPAQRNRGSQGFRLFQSRGRRPLFSVCHGGGAGGRHAWYRLGHTVGPGDGRCLWRLFQFSNIAL</sequence>